<gene>
    <name evidence="2" type="ORF">JW646_16660</name>
</gene>
<evidence type="ECO:0000313" key="2">
    <source>
        <dbReference type="EMBL" id="UEL47242.1"/>
    </source>
</evidence>
<organism evidence="2 3">
    <name type="scientific">Terrisporobacter hibernicus</name>
    <dbReference type="NCBI Taxonomy" id="2813371"/>
    <lineage>
        <taxon>Bacteria</taxon>
        <taxon>Bacillati</taxon>
        <taxon>Bacillota</taxon>
        <taxon>Clostridia</taxon>
        <taxon>Peptostreptococcales</taxon>
        <taxon>Peptostreptococcaceae</taxon>
        <taxon>Terrisporobacter</taxon>
    </lineage>
</organism>
<evidence type="ECO:0000259" key="1">
    <source>
        <dbReference type="Pfam" id="PF11823"/>
    </source>
</evidence>
<dbReference type="EMBL" id="CP081135">
    <property type="protein sequence ID" value="UEL47242.1"/>
    <property type="molecule type" value="Genomic_DNA"/>
</dbReference>
<dbReference type="Pfam" id="PF11823">
    <property type="entry name" value="Se_S_carrier"/>
    <property type="match status" value="1"/>
</dbReference>
<feature type="domain" description="Putative Se/S carrier protein-like" evidence="1">
    <location>
        <begin position="2"/>
        <end position="55"/>
    </location>
</feature>
<accession>A0AAX2ZHS5</accession>
<protein>
    <submittedName>
        <fullName evidence="2">DUF3343 domain-containing protein</fullName>
    </submittedName>
</protein>
<proteinExistence type="predicted"/>
<sequence length="80" mass="9374">MKYFTTFFTHSGAIKFSRLLNRKNISNETSPVPRKISSNCGIGVSFTYEDLVEALYTEDMERIYHVLNDKYSLYKDFDES</sequence>
<keyword evidence="3" id="KW-1185">Reference proteome</keyword>
<reference evidence="2 3" key="1">
    <citation type="journal article" date="2023" name="Int. J. Syst. Evol. Microbiol.">
        <title>Terrisporobacter hibernicus sp. nov., isolated from bovine faeces in Northern Ireland.</title>
        <authorList>
            <person name="Mitchell M."/>
            <person name="Nguyen S.V."/>
            <person name="Connor M."/>
            <person name="Fairley D.J."/>
            <person name="Donoghue O."/>
            <person name="Marshall H."/>
            <person name="Koolman L."/>
            <person name="McMullan G."/>
            <person name="Schaffer K.E."/>
            <person name="McGrath J.W."/>
            <person name="Fanning S."/>
        </authorList>
    </citation>
    <scope>NUCLEOTIDE SEQUENCE [LARGE SCALE GENOMIC DNA]</scope>
    <source>
        <strain evidence="2 3">MCA3</strain>
    </source>
</reference>
<name>A0AAX2ZHS5_9FIRM</name>
<dbReference type="InterPro" id="IPR021778">
    <property type="entry name" value="Se/S_carrier-like"/>
</dbReference>
<evidence type="ECO:0000313" key="3">
    <source>
        <dbReference type="Proteomes" id="UP001198983"/>
    </source>
</evidence>
<dbReference type="AlphaFoldDB" id="A0AAX2ZHS5"/>
<dbReference type="KEGG" id="tem:JW646_16660"/>
<dbReference type="Proteomes" id="UP001198983">
    <property type="component" value="Chromosome"/>
</dbReference>
<dbReference type="RefSeq" id="WP_074916118.1">
    <property type="nucleotide sequence ID" value="NZ_CP081135.1"/>
</dbReference>